<dbReference type="Gene3D" id="3.50.50.60">
    <property type="entry name" value="FAD/NAD(P)-binding domain"/>
    <property type="match status" value="2"/>
</dbReference>
<dbReference type="InterPro" id="IPR017830">
    <property type="entry name" value="SQase_HpnE"/>
</dbReference>
<evidence type="ECO:0000313" key="2">
    <source>
        <dbReference type="EMBL" id="GMG81276.1"/>
    </source>
</evidence>
<feature type="domain" description="Amine oxidase" evidence="1">
    <location>
        <begin position="16"/>
        <end position="423"/>
    </location>
</feature>
<evidence type="ECO:0000313" key="3">
    <source>
        <dbReference type="Proteomes" id="UP001239909"/>
    </source>
</evidence>
<dbReference type="RefSeq" id="WP_285669940.1">
    <property type="nucleotide sequence ID" value="NZ_BSYI01000003.1"/>
</dbReference>
<organism evidence="2 3">
    <name type="scientific">Paralimibaculum aggregatum</name>
    <dbReference type="NCBI Taxonomy" id="3036245"/>
    <lineage>
        <taxon>Bacteria</taxon>
        <taxon>Pseudomonadati</taxon>
        <taxon>Pseudomonadota</taxon>
        <taxon>Alphaproteobacteria</taxon>
        <taxon>Rhodobacterales</taxon>
        <taxon>Paracoccaceae</taxon>
        <taxon>Paralimibaculum</taxon>
    </lineage>
</organism>
<dbReference type="PRINTS" id="PR00420">
    <property type="entry name" value="RNGMNOXGNASE"/>
</dbReference>
<comment type="caution">
    <text evidence="2">The sequence shown here is derived from an EMBL/GenBank/DDBJ whole genome shotgun (WGS) entry which is preliminary data.</text>
</comment>
<dbReference type="Pfam" id="PF01593">
    <property type="entry name" value="Amino_oxidase"/>
    <property type="match status" value="1"/>
</dbReference>
<dbReference type="NCBIfam" id="TIGR03467">
    <property type="entry name" value="HpnE"/>
    <property type="match status" value="1"/>
</dbReference>
<dbReference type="InterPro" id="IPR036188">
    <property type="entry name" value="FAD/NAD-bd_sf"/>
</dbReference>
<name>A0ABQ6LLH6_9RHOB</name>
<dbReference type="Gene3D" id="3.90.660.10">
    <property type="match status" value="1"/>
</dbReference>
<protein>
    <submittedName>
        <fullName evidence="2">Hydroxysqualene dehydroxylase HpnE</fullName>
    </submittedName>
</protein>
<sequence>MAESRAGRVHVVGAGLAGLSTALRLAERGAAVTLHEAQRQAGGRCRSFDDPRLGRRIDNGNHLVLSGNASVRAYLRAIGAEDRLVAEPEAGFAFVDLATGRRWRVRLNDGPVPWWVGTASRRIPETTVADYLSGAWLALAGRGATVAEAIRARGPIWARFWEPLTLAAINTTPERASARLLWRVLAETFLRGGAHARPMLAPGGLGDALVGPAEAALAARGVEIRFGRILRAVEREGGRAATLRFSDGAEALGPADRVVLALPPSRLAPLMPELALPDDDCAILNAFFVVPEAARAALDRAAPITGVLSARTHWIFRRGDVVSLTVSASDRLGLDRADPAELTAMLWAETRAALGLGAEMSYANARINKERRATFDQSPAGVARRPAARTGLGNLWLAGDATDTGLPATIEGAIRSGETAARLAA</sequence>
<evidence type="ECO:0000259" key="1">
    <source>
        <dbReference type="Pfam" id="PF01593"/>
    </source>
</evidence>
<dbReference type="EMBL" id="BSYI01000003">
    <property type="protein sequence ID" value="GMG81276.1"/>
    <property type="molecule type" value="Genomic_DNA"/>
</dbReference>
<dbReference type="SUPFAM" id="SSF51905">
    <property type="entry name" value="FAD/NAD(P)-binding domain"/>
    <property type="match status" value="1"/>
</dbReference>
<dbReference type="Proteomes" id="UP001239909">
    <property type="component" value="Unassembled WGS sequence"/>
</dbReference>
<proteinExistence type="predicted"/>
<dbReference type="PANTHER" id="PTHR42923:SF47">
    <property type="entry name" value="BLR3003 PROTEIN"/>
    <property type="match status" value="1"/>
</dbReference>
<dbReference type="PANTHER" id="PTHR42923">
    <property type="entry name" value="PROTOPORPHYRINOGEN OXIDASE"/>
    <property type="match status" value="1"/>
</dbReference>
<keyword evidence="3" id="KW-1185">Reference proteome</keyword>
<reference evidence="2 3" key="1">
    <citation type="submission" date="2023-04" db="EMBL/GenBank/DDBJ databases">
        <title>Marinoamorphus aggregata gen. nov., sp. Nov., isolate from tissue of brittle star Ophioplocus japonicus.</title>
        <authorList>
            <person name="Kawano K."/>
            <person name="Sawayama S."/>
            <person name="Nakagawa S."/>
        </authorList>
    </citation>
    <scope>NUCLEOTIDE SEQUENCE [LARGE SCALE GENOMIC DNA]</scope>
    <source>
        <strain evidence="2 3">NKW23</strain>
    </source>
</reference>
<dbReference type="InterPro" id="IPR050464">
    <property type="entry name" value="Zeta_carotene_desat/Oxidored"/>
</dbReference>
<gene>
    <name evidence="2" type="primary">hpnE</name>
    <name evidence="2" type="ORF">LNKW23_04890</name>
</gene>
<accession>A0ABQ6LLH6</accession>
<dbReference type="InterPro" id="IPR002937">
    <property type="entry name" value="Amino_oxidase"/>
</dbReference>